<dbReference type="SUPFAM" id="SSF53067">
    <property type="entry name" value="Actin-like ATPase domain"/>
    <property type="match status" value="2"/>
</dbReference>
<dbReference type="EC" id="2.7.1.30" evidence="6"/>
<evidence type="ECO:0000259" key="5">
    <source>
        <dbReference type="Pfam" id="PF02782"/>
    </source>
</evidence>
<dbReference type="InterPro" id="IPR000577">
    <property type="entry name" value="Carb_kinase_FGGY"/>
</dbReference>
<proteinExistence type="inferred from homology"/>
<keyword evidence="3 6" id="KW-0418">Kinase</keyword>
<protein>
    <submittedName>
        <fullName evidence="6">Glycerol kinase</fullName>
        <ecNumber evidence="6">2.7.1.30</ecNumber>
    </submittedName>
</protein>
<dbReference type="InterPro" id="IPR018485">
    <property type="entry name" value="FGGY_C"/>
</dbReference>
<sequence length="478" mass="50372">MSYRCRVVAMTSVAVLDVGSSSLRASLVDEELKIVASHDAPLRLLREGAASVVFDPMEMLELAEQLLEQLCSSGKPDRLAITNQRASAIAFLRSRPEAIGVGISWEDLRTASQCLALSQAGASFAPNQSATKFSWLLEHYGAEHPDLMVGTIDTWLTYALTHGATLATDATNAAMTGLVDSSGRRWDPDKLELLGLTLDHLAPIVDVVFNRGDHLTKAGPVAVMVTIADQQASLAGQRSSAKVTLGTSAVADLDLDEDTPRFERRGQSGSFPIVTSAQAGRASFGLEAFWMNAGSAIAWLGRNGILEDPAESELIAAGAVRKAIPTVVPAHSGIGAPLWDFGGRCVIANLSAHSSRAELVHGFLLGISCSAADLIAALVSDSGQDLDLIGLDGKVATNPIVASALSALSPAPLTLSPTAEATTLGAARLALGLEKEALPAGQLVEPSDTHFMTEYYERYHKNLELAREAIPALSKVSF</sequence>
<evidence type="ECO:0000256" key="2">
    <source>
        <dbReference type="ARBA" id="ARBA00022679"/>
    </source>
</evidence>
<evidence type="ECO:0000259" key="4">
    <source>
        <dbReference type="Pfam" id="PF00370"/>
    </source>
</evidence>
<reference evidence="6 7" key="1">
    <citation type="submission" date="2015-01" db="EMBL/GenBank/DDBJ databases">
        <title>Draft genome of the acidophilic iron oxidizer Ferrimicrobium acidiphilum strain T23.</title>
        <authorList>
            <person name="Poehlein A."/>
            <person name="Eisen S."/>
            <person name="Schloemann M."/>
            <person name="Johnson B.D."/>
            <person name="Daniel R."/>
            <person name="Muehling M."/>
        </authorList>
    </citation>
    <scope>NUCLEOTIDE SEQUENCE [LARGE SCALE GENOMIC DNA]</scope>
    <source>
        <strain evidence="6 7">T23</strain>
    </source>
</reference>
<dbReference type="InterPro" id="IPR043129">
    <property type="entry name" value="ATPase_NBD"/>
</dbReference>
<dbReference type="Pfam" id="PF02782">
    <property type="entry name" value="FGGY_C"/>
    <property type="match status" value="1"/>
</dbReference>
<evidence type="ECO:0000313" key="6">
    <source>
        <dbReference type="EMBL" id="KJE76754.1"/>
    </source>
</evidence>
<dbReference type="PANTHER" id="PTHR10196:SF68">
    <property type="entry name" value="GLYCEROL KINASE 5-RELATED"/>
    <property type="match status" value="1"/>
</dbReference>
<dbReference type="Pfam" id="PF00370">
    <property type="entry name" value="FGGY_N"/>
    <property type="match status" value="1"/>
</dbReference>
<comment type="similarity">
    <text evidence="1">Belongs to the FGGY kinase family.</text>
</comment>
<gene>
    <name evidence="6" type="primary">glpK1</name>
    <name evidence="6" type="ORF">FEAC_15410</name>
</gene>
<dbReference type="STRING" id="1121877.FEAC_15410"/>
<evidence type="ECO:0000256" key="3">
    <source>
        <dbReference type="ARBA" id="ARBA00022777"/>
    </source>
</evidence>
<evidence type="ECO:0000256" key="1">
    <source>
        <dbReference type="ARBA" id="ARBA00009156"/>
    </source>
</evidence>
<evidence type="ECO:0000313" key="7">
    <source>
        <dbReference type="Proteomes" id="UP000032336"/>
    </source>
</evidence>
<dbReference type="EMBL" id="JXUW01000012">
    <property type="protein sequence ID" value="KJE76754.1"/>
    <property type="molecule type" value="Genomic_DNA"/>
</dbReference>
<dbReference type="GO" id="GO:0046167">
    <property type="term" value="P:glycerol-3-phosphate biosynthetic process"/>
    <property type="evidence" value="ECO:0007669"/>
    <property type="project" value="TreeGrafter"/>
</dbReference>
<feature type="domain" description="Carbohydrate kinase FGGY N-terminal" evidence="4">
    <location>
        <begin position="14"/>
        <end position="206"/>
    </location>
</feature>
<accession>A0A0D8FUZ7</accession>
<dbReference type="GO" id="GO:0006641">
    <property type="term" value="P:triglyceride metabolic process"/>
    <property type="evidence" value="ECO:0007669"/>
    <property type="project" value="TreeGrafter"/>
</dbReference>
<dbReference type="InterPro" id="IPR018484">
    <property type="entry name" value="FGGY_N"/>
</dbReference>
<dbReference type="PANTHER" id="PTHR10196">
    <property type="entry name" value="SUGAR KINASE"/>
    <property type="match status" value="1"/>
</dbReference>
<name>A0A0D8FUZ7_9ACTN</name>
<organism evidence="6 7">
    <name type="scientific">Ferrimicrobium acidiphilum DSM 19497</name>
    <dbReference type="NCBI Taxonomy" id="1121877"/>
    <lineage>
        <taxon>Bacteria</taxon>
        <taxon>Bacillati</taxon>
        <taxon>Actinomycetota</taxon>
        <taxon>Acidimicrobiia</taxon>
        <taxon>Acidimicrobiales</taxon>
        <taxon>Acidimicrobiaceae</taxon>
        <taxon>Ferrimicrobium</taxon>
    </lineage>
</organism>
<dbReference type="OrthoDB" id="9805576at2"/>
<dbReference type="GO" id="GO:0004370">
    <property type="term" value="F:glycerol kinase activity"/>
    <property type="evidence" value="ECO:0007669"/>
    <property type="project" value="UniProtKB-EC"/>
</dbReference>
<keyword evidence="2 6" id="KW-0808">Transferase</keyword>
<dbReference type="Proteomes" id="UP000032336">
    <property type="component" value="Unassembled WGS sequence"/>
</dbReference>
<keyword evidence="7" id="KW-1185">Reference proteome</keyword>
<dbReference type="AlphaFoldDB" id="A0A0D8FUZ7"/>
<comment type="caution">
    <text evidence="6">The sequence shown here is derived from an EMBL/GenBank/DDBJ whole genome shotgun (WGS) entry which is preliminary data.</text>
</comment>
<feature type="domain" description="Carbohydrate kinase FGGY C-terminal" evidence="5">
    <location>
        <begin position="242"/>
        <end position="430"/>
    </location>
</feature>
<dbReference type="eggNOG" id="COG0554">
    <property type="taxonomic scope" value="Bacteria"/>
</dbReference>
<dbReference type="Gene3D" id="3.30.420.40">
    <property type="match status" value="2"/>
</dbReference>
<dbReference type="PIRSF" id="PIRSF000538">
    <property type="entry name" value="GlpK"/>
    <property type="match status" value="1"/>
</dbReference>
<dbReference type="GO" id="GO:0006071">
    <property type="term" value="P:glycerol metabolic process"/>
    <property type="evidence" value="ECO:0007669"/>
    <property type="project" value="TreeGrafter"/>
</dbReference>